<comment type="caution">
    <text evidence="1">The sequence shown here is derived from an EMBL/GenBank/DDBJ whole genome shotgun (WGS) entry which is preliminary data.</text>
</comment>
<dbReference type="InterPro" id="IPR024747">
    <property type="entry name" value="Pyridox_Oxase-rel"/>
</dbReference>
<name>A0A8J3R4R8_9ACTN</name>
<evidence type="ECO:0000313" key="2">
    <source>
        <dbReference type="Proteomes" id="UP000642748"/>
    </source>
</evidence>
<dbReference type="Proteomes" id="UP000642748">
    <property type="component" value="Unassembled WGS sequence"/>
</dbReference>
<evidence type="ECO:0000313" key="1">
    <source>
        <dbReference type="EMBL" id="GIH21467.1"/>
    </source>
</evidence>
<proteinExistence type="predicted"/>
<dbReference type="Pfam" id="PF12900">
    <property type="entry name" value="Pyridox_ox_2"/>
    <property type="match status" value="1"/>
</dbReference>
<keyword evidence="2" id="KW-1185">Reference proteome</keyword>
<protein>
    <recommendedName>
        <fullName evidence="3">Pyridoxamine 5'-phosphate oxidase</fullName>
    </recommendedName>
</protein>
<dbReference type="Gene3D" id="2.30.110.10">
    <property type="entry name" value="Electron Transport, Fmn-binding Protein, Chain A"/>
    <property type="match status" value="1"/>
</dbReference>
<sequence>MNDEAVPKHLTAAARIHQATAPPPRRLVRLDRAEALRLLGSVQLGRVVFTQGALPVIRPINHVLDHNAIIIGTHLGAAIATAAHSGIVVAYEADDLDPATHQGWSVTVTGLAQPVTDPHDLARYQQHLHPWIDRPMDQAIRISADLVTGFTLVPDPALPPTATADS</sequence>
<dbReference type="RefSeq" id="WP_203924848.1">
    <property type="nucleotide sequence ID" value="NZ_BONZ01000133.1"/>
</dbReference>
<dbReference type="EMBL" id="BONZ01000133">
    <property type="protein sequence ID" value="GIH21467.1"/>
    <property type="molecule type" value="Genomic_DNA"/>
</dbReference>
<reference evidence="1" key="1">
    <citation type="submission" date="2021-01" db="EMBL/GenBank/DDBJ databases">
        <title>Whole genome shotgun sequence of Rugosimonospora africana NBRC 104875.</title>
        <authorList>
            <person name="Komaki H."/>
            <person name="Tamura T."/>
        </authorList>
    </citation>
    <scope>NUCLEOTIDE SEQUENCE</scope>
    <source>
        <strain evidence="1">NBRC 104875</strain>
    </source>
</reference>
<dbReference type="InterPro" id="IPR012349">
    <property type="entry name" value="Split_barrel_FMN-bd"/>
</dbReference>
<organism evidence="1 2">
    <name type="scientific">Rugosimonospora africana</name>
    <dbReference type="NCBI Taxonomy" id="556532"/>
    <lineage>
        <taxon>Bacteria</taxon>
        <taxon>Bacillati</taxon>
        <taxon>Actinomycetota</taxon>
        <taxon>Actinomycetes</taxon>
        <taxon>Micromonosporales</taxon>
        <taxon>Micromonosporaceae</taxon>
        <taxon>Rugosimonospora</taxon>
    </lineage>
</organism>
<accession>A0A8J3R4R8</accession>
<evidence type="ECO:0008006" key="3">
    <source>
        <dbReference type="Google" id="ProtNLM"/>
    </source>
</evidence>
<dbReference type="SUPFAM" id="SSF50475">
    <property type="entry name" value="FMN-binding split barrel"/>
    <property type="match status" value="1"/>
</dbReference>
<gene>
    <name evidence="1" type="ORF">Raf01_96390</name>
</gene>
<dbReference type="AlphaFoldDB" id="A0A8J3R4R8"/>